<evidence type="ECO:0000313" key="2">
    <source>
        <dbReference type="EMBL" id="KAF2536367.1"/>
    </source>
</evidence>
<evidence type="ECO:0000313" key="4">
    <source>
        <dbReference type="Proteomes" id="UP000712600"/>
    </source>
</evidence>
<evidence type="ECO:0000256" key="1">
    <source>
        <dbReference type="SAM" id="MobiDB-lite"/>
    </source>
</evidence>
<dbReference type="EMBL" id="QGKW02002228">
    <property type="protein sequence ID" value="KAF2536367.1"/>
    <property type="molecule type" value="Genomic_DNA"/>
</dbReference>
<evidence type="ECO:0000313" key="3">
    <source>
        <dbReference type="EMBL" id="KAF3500002.1"/>
    </source>
</evidence>
<sequence>MITEARETTPARGPPPSIRRLGENAVDKSYGNRTTQILFDNFHSLPVVSPLQIGGDLTDFLEYCCLETLHVHVTDQPILLNATVGGVTKLATDELLSQTNQQRHAA</sequence>
<dbReference type="Proteomes" id="UP000712600">
    <property type="component" value="Unassembled WGS sequence"/>
</dbReference>
<protein>
    <submittedName>
        <fullName evidence="3">Uncharacterized protein</fullName>
    </submittedName>
</protein>
<reference evidence="3" key="2">
    <citation type="submission" date="2019-12" db="EMBL/GenBank/DDBJ databases">
        <title>Genome sequencing and annotation of Brassica cretica.</title>
        <authorList>
            <person name="Studholme D.J."/>
            <person name="Sarris P."/>
        </authorList>
    </citation>
    <scope>NUCLEOTIDE SEQUENCE</scope>
    <source>
        <strain evidence="3">PFS-109/04</strain>
        <tissue evidence="3">Leaf</tissue>
    </source>
</reference>
<comment type="caution">
    <text evidence="3">The sequence shown here is derived from an EMBL/GenBank/DDBJ whole genome shotgun (WGS) entry which is preliminary data.</text>
</comment>
<reference evidence="2" key="1">
    <citation type="submission" date="2019-12" db="EMBL/GenBank/DDBJ databases">
        <title>Genome sequencing and annotation of Brassica cretica.</title>
        <authorList>
            <person name="Studholme D.J."/>
            <person name="Sarris P.F."/>
        </authorList>
    </citation>
    <scope>NUCLEOTIDE SEQUENCE</scope>
    <source>
        <strain evidence="2">PFS-001/15</strain>
        <tissue evidence="2">Leaf</tissue>
    </source>
</reference>
<accession>A0A8S9N7Z6</accession>
<dbReference type="Proteomes" id="UP000712281">
    <property type="component" value="Unassembled WGS sequence"/>
</dbReference>
<organism evidence="3 4">
    <name type="scientific">Brassica cretica</name>
    <name type="common">Mustard</name>
    <dbReference type="NCBI Taxonomy" id="69181"/>
    <lineage>
        <taxon>Eukaryota</taxon>
        <taxon>Viridiplantae</taxon>
        <taxon>Streptophyta</taxon>
        <taxon>Embryophyta</taxon>
        <taxon>Tracheophyta</taxon>
        <taxon>Spermatophyta</taxon>
        <taxon>Magnoliopsida</taxon>
        <taxon>eudicotyledons</taxon>
        <taxon>Gunneridae</taxon>
        <taxon>Pentapetalae</taxon>
        <taxon>rosids</taxon>
        <taxon>malvids</taxon>
        <taxon>Brassicales</taxon>
        <taxon>Brassicaceae</taxon>
        <taxon>Brassiceae</taxon>
        <taxon>Brassica</taxon>
    </lineage>
</organism>
<dbReference type="AlphaFoldDB" id="A0A8S9N7Z6"/>
<dbReference type="EMBL" id="QGKX02001621">
    <property type="protein sequence ID" value="KAF3500002.1"/>
    <property type="molecule type" value="Genomic_DNA"/>
</dbReference>
<name>A0A8S9N7Z6_BRACR</name>
<gene>
    <name evidence="2" type="ORF">F2Q68_00019959</name>
    <name evidence="3" type="ORF">F2Q69_00041428</name>
</gene>
<feature type="region of interest" description="Disordered" evidence="1">
    <location>
        <begin position="1"/>
        <end position="26"/>
    </location>
</feature>
<proteinExistence type="predicted"/>